<accession>A0ABQ2N9S4</accession>
<feature type="signal peptide" evidence="1">
    <location>
        <begin position="1"/>
        <end position="19"/>
    </location>
</feature>
<feature type="chain" id="PRO_5047438448" description="SurA N-terminal domain-containing protein" evidence="1">
    <location>
        <begin position="20"/>
        <end position="227"/>
    </location>
</feature>
<protein>
    <recommendedName>
        <fullName evidence="4">SurA N-terminal domain-containing protein</fullName>
    </recommendedName>
</protein>
<dbReference type="Proteomes" id="UP000655410">
    <property type="component" value="Unassembled WGS sequence"/>
</dbReference>
<evidence type="ECO:0008006" key="4">
    <source>
        <dbReference type="Google" id="ProtNLM"/>
    </source>
</evidence>
<reference evidence="3" key="1">
    <citation type="journal article" date="2019" name="Int. J. Syst. Evol. Microbiol.">
        <title>The Global Catalogue of Microorganisms (GCM) 10K type strain sequencing project: providing services to taxonomists for standard genome sequencing and annotation.</title>
        <authorList>
            <consortium name="The Broad Institute Genomics Platform"/>
            <consortium name="The Broad Institute Genome Sequencing Center for Infectious Disease"/>
            <person name="Wu L."/>
            <person name="Ma J."/>
        </authorList>
    </citation>
    <scope>NUCLEOTIDE SEQUENCE [LARGE SCALE GENOMIC DNA]</scope>
    <source>
        <strain evidence="3">CGMCC 4.7371</strain>
    </source>
</reference>
<keyword evidence="3" id="KW-1185">Reference proteome</keyword>
<sequence>MAVVSPSVRRAALVVTALAAVVPLAACSGGPDLHPGDAAVVNGHAIRISTVDAFADDFCALEKPGLAQQGAVLPMALLRSAAAESLVSDALLAAFAKEARIDLAEVHRGVRQQLRTSLVDVPADLQGAAQKRFQLEGERRAVLELAGRQGATSQQQAMAQGAQLFNAWRAQQHVTIDPRFGRVDLDALKWDGANGSLSVPAGKTPDALDQKAAAALPADQRCGTPAS</sequence>
<comment type="caution">
    <text evidence="2">The sequence shown here is derived from an EMBL/GenBank/DDBJ whole genome shotgun (WGS) entry which is preliminary data.</text>
</comment>
<evidence type="ECO:0000313" key="3">
    <source>
        <dbReference type="Proteomes" id="UP000655410"/>
    </source>
</evidence>
<keyword evidence="1" id="KW-0732">Signal</keyword>
<gene>
    <name evidence="2" type="ORF">GCM10011584_20140</name>
</gene>
<organism evidence="2 3">
    <name type="scientific">Nocardioides phosphati</name>
    <dbReference type="NCBI Taxonomy" id="1867775"/>
    <lineage>
        <taxon>Bacteria</taxon>
        <taxon>Bacillati</taxon>
        <taxon>Actinomycetota</taxon>
        <taxon>Actinomycetes</taxon>
        <taxon>Propionibacteriales</taxon>
        <taxon>Nocardioidaceae</taxon>
        <taxon>Nocardioides</taxon>
    </lineage>
</organism>
<dbReference type="EMBL" id="BMNI01000004">
    <property type="protein sequence ID" value="GGO89808.1"/>
    <property type="molecule type" value="Genomic_DNA"/>
</dbReference>
<name>A0ABQ2N9S4_9ACTN</name>
<evidence type="ECO:0000313" key="2">
    <source>
        <dbReference type="EMBL" id="GGO89808.1"/>
    </source>
</evidence>
<proteinExistence type="predicted"/>
<evidence type="ECO:0000256" key="1">
    <source>
        <dbReference type="SAM" id="SignalP"/>
    </source>
</evidence>